<gene>
    <name evidence="1" type="ORF">FA95DRAFT_985243</name>
</gene>
<reference evidence="1" key="1">
    <citation type="submission" date="2021-02" db="EMBL/GenBank/DDBJ databases">
        <authorList>
            <consortium name="DOE Joint Genome Institute"/>
            <person name="Ahrendt S."/>
            <person name="Looney B.P."/>
            <person name="Miyauchi S."/>
            <person name="Morin E."/>
            <person name="Drula E."/>
            <person name="Courty P.E."/>
            <person name="Chicoki N."/>
            <person name="Fauchery L."/>
            <person name="Kohler A."/>
            <person name="Kuo A."/>
            <person name="Labutti K."/>
            <person name="Pangilinan J."/>
            <person name="Lipzen A."/>
            <person name="Riley R."/>
            <person name="Andreopoulos W."/>
            <person name="He G."/>
            <person name="Johnson J."/>
            <person name="Barry K.W."/>
            <person name="Grigoriev I.V."/>
            <person name="Nagy L."/>
            <person name="Hibbett D."/>
            <person name="Henrissat B."/>
            <person name="Matheny P.B."/>
            <person name="Labbe J."/>
            <person name="Martin F."/>
        </authorList>
    </citation>
    <scope>NUCLEOTIDE SEQUENCE</scope>
    <source>
        <strain evidence="1">FP105234-sp</strain>
    </source>
</reference>
<protein>
    <submittedName>
        <fullName evidence="1">Uncharacterized protein</fullName>
    </submittedName>
</protein>
<sequence length="178" mass="19058">MRVLVRTRAGADATIAIADVPWPAWASGAGPEDTRRIGRREEPRLGHSRRSSRKGGEGRFGSAGSGAGRGARTYATEACVRRFERCVECCESRLSAVGAAERAGYVTLGGAIGAAPECIHCSAQLTTRRAADQGGEIRSTEQQQQRSRTWDASGIRKPARSTEQHFASQSCLRRSAGL</sequence>
<reference evidence="1" key="2">
    <citation type="journal article" date="2022" name="New Phytol.">
        <title>Evolutionary transition to the ectomycorrhizal habit in the genomes of a hyperdiverse lineage of mushroom-forming fungi.</title>
        <authorList>
            <person name="Looney B."/>
            <person name="Miyauchi S."/>
            <person name="Morin E."/>
            <person name="Drula E."/>
            <person name="Courty P.E."/>
            <person name="Kohler A."/>
            <person name="Kuo A."/>
            <person name="LaButti K."/>
            <person name="Pangilinan J."/>
            <person name="Lipzen A."/>
            <person name="Riley R."/>
            <person name="Andreopoulos W."/>
            <person name="He G."/>
            <person name="Johnson J."/>
            <person name="Nolan M."/>
            <person name="Tritt A."/>
            <person name="Barry K.W."/>
            <person name="Grigoriev I.V."/>
            <person name="Nagy L.G."/>
            <person name="Hibbett D."/>
            <person name="Henrissat B."/>
            <person name="Matheny P.B."/>
            <person name="Labbe J."/>
            <person name="Martin F.M."/>
        </authorList>
    </citation>
    <scope>NUCLEOTIDE SEQUENCE</scope>
    <source>
        <strain evidence="1">FP105234-sp</strain>
    </source>
</reference>
<accession>A0ACB8RXG7</accession>
<comment type="caution">
    <text evidence="1">The sequence shown here is derived from an EMBL/GenBank/DDBJ whole genome shotgun (WGS) entry which is preliminary data.</text>
</comment>
<evidence type="ECO:0000313" key="1">
    <source>
        <dbReference type="EMBL" id="KAI0048868.1"/>
    </source>
</evidence>
<dbReference type="EMBL" id="MU275880">
    <property type="protein sequence ID" value="KAI0048868.1"/>
    <property type="molecule type" value="Genomic_DNA"/>
</dbReference>
<name>A0ACB8RXG7_9AGAM</name>
<dbReference type="Proteomes" id="UP000814033">
    <property type="component" value="Unassembled WGS sequence"/>
</dbReference>
<organism evidence="1 2">
    <name type="scientific">Auriscalpium vulgare</name>
    <dbReference type="NCBI Taxonomy" id="40419"/>
    <lineage>
        <taxon>Eukaryota</taxon>
        <taxon>Fungi</taxon>
        <taxon>Dikarya</taxon>
        <taxon>Basidiomycota</taxon>
        <taxon>Agaricomycotina</taxon>
        <taxon>Agaricomycetes</taxon>
        <taxon>Russulales</taxon>
        <taxon>Auriscalpiaceae</taxon>
        <taxon>Auriscalpium</taxon>
    </lineage>
</organism>
<keyword evidence="2" id="KW-1185">Reference proteome</keyword>
<evidence type="ECO:0000313" key="2">
    <source>
        <dbReference type="Proteomes" id="UP000814033"/>
    </source>
</evidence>
<proteinExistence type="predicted"/>